<dbReference type="EMBL" id="JACHXU010000013">
    <property type="protein sequence ID" value="MBB3207989.1"/>
    <property type="molecule type" value="Genomic_DNA"/>
</dbReference>
<reference evidence="4 5" key="1">
    <citation type="submission" date="2020-08" db="EMBL/GenBank/DDBJ databases">
        <title>Genomic Encyclopedia of Type Strains, Phase III (KMG-III): the genomes of soil and plant-associated and newly described type strains.</title>
        <authorList>
            <person name="Whitman W."/>
        </authorList>
    </citation>
    <scope>NUCLEOTIDE SEQUENCE [LARGE SCALE GENOMIC DNA]</scope>
    <source>
        <strain evidence="4 5">CECT 8075</strain>
    </source>
</reference>
<evidence type="ECO:0000259" key="3">
    <source>
        <dbReference type="Pfam" id="PF08541"/>
    </source>
</evidence>
<keyword evidence="2 4" id="KW-0012">Acyltransferase</keyword>
<dbReference type="Pfam" id="PF08541">
    <property type="entry name" value="ACP_syn_III_C"/>
    <property type="match status" value="1"/>
</dbReference>
<dbReference type="NCBIfam" id="NF006720">
    <property type="entry name" value="PRK09258.1"/>
    <property type="match status" value="1"/>
</dbReference>
<name>A0A7W5E0J7_9BACT</name>
<dbReference type="GO" id="GO:0033818">
    <property type="term" value="F:beta-ketoacyl-acyl-carrier-protein synthase III activity"/>
    <property type="evidence" value="ECO:0007669"/>
    <property type="project" value="UniProtKB-EC"/>
</dbReference>
<dbReference type="InterPro" id="IPR013747">
    <property type="entry name" value="ACP_syn_III_C"/>
</dbReference>
<keyword evidence="5" id="KW-1185">Reference proteome</keyword>
<protein>
    <submittedName>
        <fullName evidence="4">3-oxoacyl-[acyl-carrier-protein] synthase-3</fullName>
        <ecNumber evidence="4">2.3.1.180</ecNumber>
    </submittedName>
</protein>
<evidence type="ECO:0000256" key="2">
    <source>
        <dbReference type="ARBA" id="ARBA00023315"/>
    </source>
</evidence>
<gene>
    <name evidence="4" type="ORF">FHS27_003816</name>
</gene>
<proteinExistence type="predicted"/>
<dbReference type="Gene3D" id="3.40.47.10">
    <property type="match status" value="2"/>
</dbReference>
<organism evidence="4 5">
    <name type="scientific">Aporhodopirellula rubra</name>
    <dbReference type="NCBI Taxonomy" id="980271"/>
    <lineage>
        <taxon>Bacteria</taxon>
        <taxon>Pseudomonadati</taxon>
        <taxon>Planctomycetota</taxon>
        <taxon>Planctomycetia</taxon>
        <taxon>Pirellulales</taxon>
        <taxon>Pirellulaceae</taxon>
        <taxon>Aporhodopirellula</taxon>
    </lineage>
</organism>
<dbReference type="AlphaFoldDB" id="A0A7W5E0J7"/>
<evidence type="ECO:0000313" key="5">
    <source>
        <dbReference type="Proteomes" id="UP000536179"/>
    </source>
</evidence>
<dbReference type="Proteomes" id="UP000536179">
    <property type="component" value="Unassembled WGS sequence"/>
</dbReference>
<dbReference type="PANTHER" id="PTHR34069:SF3">
    <property type="entry name" value="ACYL-COA:ACYL-COA ALKYLTRANSFERASE"/>
    <property type="match status" value="1"/>
</dbReference>
<accession>A0A7W5E0J7</accession>
<evidence type="ECO:0000256" key="1">
    <source>
        <dbReference type="ARBA" id="ARBA00022679"/>
    </source>
</evidence>
<keyword evidence="1 4" id="KW-0808">Transferase</keyword>
<dbReference type="EC" id="2.3.1.180" evidence="4"/>
<dbReference type="GO" id="GO:0044550">
    <property type="term" value="P:secondary metabolite biosynthetic process"/>
    <property type="evidence" value="ECO:0007669"/>
    <property type="project" value="TreeGrafter"/>
</dbReference>
<feature type="domain" description="Beta-ketoacyl-[acyl-carrier-protein] synthase III C-terminal" evidence="3">
    <location>
        <begin position="269"/>
        <end position="350"/>
    </location>
</feature>
<evidence type="ECO:0000313" key="4">
    <source>
        <dbReference type="EMBL" id="MBB3207989.1"/>
    </source>
</evidence>
<comment type="caution">
    <text evidence="4">The sequence shown here is derived from an EMBL/GenBank/DDBJ whole genome shotgun (WGS) entry which is preliminary data.</text>
</comment>
<dbReference type="PANTHER" id="PTHR34069">
    <property type="entry name" value="3-OXOACYL-[ACYL-CARRIER-PROTEIN] SYNTHASE 3"/>
    <property type="match status" value="1"/>
</dbReference>
<sequence length="383" mass="40905">MIQTAWVRLMRFGDVVLAGIGVTIPEEVWSSDAIEQQLEPLYSRLRLPEGRLGLMSGIDERRAWEPGTMPSGPSIRSGLASIDAASIDRADVGALIHASVCRDFLEPATASRVHHEMGLRSDCWVYDVSNACLGVLNGAVQIAGMISAGMIRAGVVVGTENSRPLLEATIESLNGDESLTRKSVKPAFASLTIGSGSCAWLLCHRDLCPDGTPIEFAIAEANTSFHHLCRSNQDTAGADMRPLMDTDSETLMAEGIATGVSALNRLVSESNWQRDSFDRTVCHQVGTRHRAAMLEAMGLPTENDSITYPVLGNTGSVALPLTVAAAIDRGELNEGDRTALLGIGSGINSVMIASKWGRTPVSGQWSGLLDSREDCRPPAPALR</sequence>
<dbReference type="InterPro" id="IPR016039">
    <property type="entry name" value="Thiolase-like"/>
</dbReference>
<dbReference type="SUPFAM" id="SSF53901">
    <property type="entry name" value="Thiolase-like"/>
    <property type="match status" value="1"/>
</dbReference>